<dbReference type="GO" id="GO:0035999">
    <property type="term" value="P:tetrahydrofolate interconversion"/>
    <property type="evidence" value="ECO:0007669"/>
    <property type="project" value="UniProtKB-UniRule"/>
</dbReference>
<evidence type="ECO:0000256" key="9">
    <source>
        <dbReference type="ARBA" id="ARBA00023167"/>
    </source>
</evidence>
<dbReference type="Pfam" id="PF00763">
    <property type="entry name" value="THF_DHG_CYH"/>
    <property type="match status" value="1"/>
</dbReference>
<evidence type="ECO:0000256" key="4">
    <source>
        <dbReference type="ARBA" id="ARBA00022755"/>
    </source>
</evidence>
<dbReference type="GO" id="GO:0004488">
    <property type="term" value="F:methylenetetrahydrofolate dehydrogenase (NADP+) activity"/>
    <property type="evidence" value="ECO:0007669"/>
    <property type="project" value="UniProtKB-UniRule"/>
</dbReference>
<dbReference type="InterPro" id="IPR020630">
    <property type="entry name" value="THF_DH/CycHdrlase_cat_dom"/>
</dbReference>
<dbReference type="HAMAP" id="MF_01576">
    <property type="entry name" value="THF_DHG_CYH"/>
    <property type="match status" value="1"/>
</dbReference>
<keyword evidence="10 11" id="KW-0511">Multifunctional enzyme</keyword>
<dbReference type="InterPro" id="IPR046346">
    <property type="entry name" value="Aminoacid_DH-like_N_sf"/>
</dbReference>
<sequence length="281" mass="30381">MGAYIFDGRAFAGKLLDMVAARVVGLKKKGINPKLVSIIVGDDPASVLYVNLKKKAAERMGCGLLVVGCREETKTKEIVEKIKRFNTDNTVHGIMIQLPLPERLSIEDRDQIINSISKEKDVDGLKDDSNFIAPTAKAVLEIINLAIKVTPLKVRPCKVVVIGAGGFEGRKIIRLLGKEKYHVIGLVKGAERFEETIRTSDVVISVTGNPDLIRSDMVKEGVILIDVGSPKGDIEKEAYQKASFVSPVPGGVGPVTIACLMENLVRAASEEAGKSYAIQNS</sequence>
<comment type="catalytic activity">
    <reaction evidence="11">
        <text>(6R)-5,10-methenyltetrahydrofolate + H2O = (6R)-10-formyltetrahydrofolate + H(+)</text>
        <dbReference type="Rhea" id="RHEA:23700"/>
        <dbReference type="ChEBI" id="CHEBI:15377"/>
        <dbReference type="ChEBI" id="CHEBI:15378"/>
        <dbReference type="ChEBI" id="CHEBI:57455"/>
        <dbReference type="ChEBI" id="CHEBI:195366"/>
        <dbReference type="EC" id="3.5.4.9"/>
    </reaction>
</comment>
<evidence type="ECO:0000259" key="12">
    <source>
        <dbReference type="Pfam" id="PF00763"/>
    </source>
</evidence>
<evidence type="ECO:0000256" key="3">
    <source>
        <dbReference type="ARBA" id="ARBA00022563"/>
    </source>
</evidence>
<organism evidence="14 15">
    <name type="scientific">Candidatus Woesebacteria bacterium RIFCSPHIGHO2_01_FULL_40_22</name>
    <dbReference type="NCBI Taxonomy" id="1802499"/>
    <lineage>
        <taxon>Bacteria</taxon>
        <taxon>Candidatus Woeseibacteriota</taxon>
    </lineage>
</organism>
<feature type="domain" description="Tetrahydrofolate dehydrogenase/cyclohydrolase catalytic" evidence="12">
    <location>
        <begin position="7"/>
        <end position="123"/>
    </location>
</feature>
<dbReference type="EC" id="1.5.1.5" evidence="11"/>
<evidence type="ECO:0000256" key="11">
    <source>
        <dbReference type="HAMAP-Rule" id="MF_01576"/>
    </source>
</evidence>
<dbReference type="Gene3D" id="3.40.50.10860">
    <property type="entry name" value="Leucine Dehydrogenase, chain A, domain 1"/>
    <property type="match status" value="1"/>
</dbReference>
<dbReference type="FunFam" id="3.40.50.10860:FF:000005">
    <property type="entry name" value="C-1-tetrahydrofolate synthase, cytoplasmic, putative"/>
    <property type="match status" value="1"/>
</dbReference>
<dbReference type="EC" id="3.5.4.9" evidence="11"/>
<dbReference type="PANTHER" id="PTHR48099">
    <property type="entry name" value="C-1-TETRAHYDROFOLATE SYNTHASE, CYTOPLASMIC-RELATED"/>
    <property type="match status" value="1"/>
</dbReference>
<dbReference type="Pfam" id="PF02882">
    <property type="entry name" value="THF_DHG_CYH_C"/>
    <property type="match status" value="1"/>
</dbReference>
<evidence type="ECO:0000259" key="13">
    <source>
        <dbReference type="Pfam" id="PF02882"/>
    </source>
</evidence>
<evidence type="ECO:0000313" key="15">
    <source>
        <dbReference type="Proteomes" id="UP000179221"/>
    </source>
</evidence>
<dbReference type="Proteomes" id="UP000179221">
    <property type="component" value="Unassembled WGS sequence"/>
</dbReference>
<feature type="binding site" evidence="11">
    <location>
        <begin position="163"/>
        <end position="165"/>
    </location>
    <ligand>
        <name>NADP(+)</name>
        <dbReference type="ChEBI" id="CHEBI:58349"/>
    </ligand>
</feature>
<comment type="caution">
    <text evidence="11">Lacks conserved residue(s) required for the propagation of feature annotation.</text>
</comment>
<comment type="catalytic activity">
    <reaction evidence="11">
        <text>(6R)-5,10-methylene-5,6,7,8-tetrahydrofolate + NADP(+) = (6R)-5,10-methenyltetrahydrofolate + NADPH</text>
        <dbReference type="Rhea" id="RHEA:22812"/>
        <dbReference type="ChEBI" id="CHEBI:15636"/>
        <dbReference type="ChEBI" id="CHEBI:57455"/>
        <dbReference type="ChEBI" id="CHEBI:57783"/>
        <dbReference type="ChEBI" id="CHEBI:58349"/>
        <dbReference type="EC" id="1.5.1.5"/>
    </reaction>
</comment>
<evidence type="ECO:0000256" key="6">
    <source>
        <dbReference type="ARBA" id="ARBA00022857"/>
    </source>
</evidence>
<keyword evidence="3 11" id="KW-0554">One-carbon metabolism</keyword>
<accession>A0A1F7YHZ7</accession>
<comment type="pathway">
    <text evidence="1 11">One-carbon metabolism; tetrahydrofolate interconversion.</text>
</comment>
<evidence type="ECO:0000256" key="5">
    <source>
        <dbReference type="ARBA" id="ARBA00022801"/>
    </source>
</evidence>
<evidence type="ECO:0000256" key="8">
    <source>
        <dbReference type="ARBA" id="ARBA00023102"/>
    </source>
</evidence>
<dbReference type="GO" id="GO:0005829">
    <property type="term" value="C:cytosol"/>
    <property type="evidence" value="ECO:0007669"/>
    <property type="project" value="TreeGrafter"/>
</dbReference>
<reference evidence="14 15" key="1">
    <citation type="journal article" date="2016" name="Nat. Commun.">
        <title>Thousands of microbial genomes shed light on interconnected biogeochemical processes in an aquifer system.</title>
        <authorList>
            <person name="Anantharaman K."/>
            <person name="Brown C.T."/>
            <person name="Hug L.A."/>
            <person name="Sharon I."/>
            <person name="Castelle C.J."/>
            <person name="Probst A.J."/>
            <person name="Thomas B.C."/>
            <person name="Singh A."/>
            <person name="Wilkins M.J."/>
            <person name="Karaoz U."/>
            <person name="Brodie E.L."/>
            <person name="Williams K.H."/>
            <person name="Hubbard S.S."/>
            <person name="Banfield J.F."/>
        </authorList>
    </citation>
    <scope>NUCLEOTIDE SEQUENCE [LARGE SCALE GENOMIC DNA]</scope>
</reference>
<gene>
    <name evidence="11" type="primary">folD</name>
    <name evidence="14" type="ORF">A2628_05785</name>
</gene>
<proteinExistence type="inferred from homology"/>
<dbReference type="GO" id="GO:0009086">
    <property type="term" value="P:methionine biosynthetic process"/>
    <property type="evidence" value="ECO:0007669"/>
    <property type="project" value="UniProtKB-KW"/>
</dbReference>
<dbReference type="GO" id="GO:0000105">
    <property type="term" value="P:L-histidine biosynthetic process"/>
    <property type="evidence" value="ECO:0007669"/>
    <property type="project" value="UniProtKB-KW"/>
</dbReference>
<dbReference type="UniPathway" id="UPA00193"/>
<evidence type="ECO:0000313" key="14">
    <source>
        <dbReference type="EMBL" id="OGM26923.1"/>
    </source>
</evidence>
<dbReference type="Gene3D" id="3.40.50.720">
    <property type="entry name" value="NAD(P)-binding Rossmann-like Domain"/>
    <property type="match status" value="1"/>
</dbReference>
<comment type="similarity">
    <text evidence="11">Belongs to the tetrahydrofolate dehydrogenase/cyclohydrolase family.</text>
</comment>
<protein>
    <recommendedName>
        <fullName evidence="11">Bifunctional protein FolD</fullName>
    </recommendedName>
    <domain>
        <recommendedName>
            <fullName evidence="11">Methylenetetrahydrofolate dehydrogenase</fullName>
            <ecNumber evidence="11">1.5.1.5</ecNumber>
        </recommendedName>
    </domain>
    <domain>
        <recommendedName>
            <fullName evidence="11">Methenyltetrahydrofolate cyclohydrolase</fullName>
            <ecNumber evidence="11">3.5.4.9</ecNumber>
        </recommendedName>
    </domain>
</protein>
<dbReference type="InterPro" id="IPR000672">
    <property type="entry name" value="THF_DH/CycHdrlase"/>
</dbReference>
<dbReference type="PRINTS" id="PR00085">
    <property type="entry name" value="THFDHDRGNASE"/>
</dbReference>
<dbReference type="InterPro" id="IPR020631">
    <property type="entry name" value="THF_DH/CycHdrlase_NAD-bd_dom"/>
</dbReference>
<evidence type="ECO:0000256" key="10">
    <source>
        <dbReference type="ARBA" id="ARBA00023268"/>
    </source>
</evidence>
<keyword evidence="4 11" id="KW-0658">Purine biosynthesis</keyword>
<evidence type="ECO:0000256" key="2">
    <source>
        <dbReference type="ARBA" id="ARBA00011738"/>
    </source>
</evidence>
<dbReference type="InterPro" id="IPR036291">
    <property type="entry name" value="NAD(P)-bd_dom_sf"/>
</dbReference>
<comment type="subunit">
    <text evidence="2 11">Homodimer.</text>
</comment>
<keyword evidence="11" id="KW-0028">Amino-acid biosynthesis</keyword>
<keyword evidence="6 11" id="KW-0521">NADP</keyword>
<dbReference type="EMBL" id="MGGL01000008">
    <property type="protein sequence ID" value="OGM26923.1"/>
    <property type="molecule type" value="Genomic_DNA"/>
</dbReference>
<dbReference type="AlphaFoldDB" id="A0A1F7YHZ7"/>
<feature type="domain" description="Tetrahydrofolate dehydrogenase/cyclohydrolase NAD(P)-binding" evidence="13">
    <location>
        <begin position="135"/>
        <end position="270"/>
    </location>
</feature>
<keyword evidence="8 11" id="KW-0368">Histidine biosynthesis</keyword>
<keyword evidence="5 11" id="KW-0378">Hydrolase</keyword>
<evidence type="ECO:0000256" key="1">
    <source>
        <dbReference type="ARBA" id="ARBA00004777"/>
    </source>
</evidence>
<name>A0A1F7YHZ7_9BACT</name>
<dbReference type="SUPFAM" id="SSF51735">
    <property type="entry name" value="NAD(P)-binding Rossmann-fold domains"/>
    <property type="match status" value="1"/>
</dbReference>
<keyword evidence="9 11" id="KW-0486">Methionine biosynthesis</keyword>
<comment type="caution">
    <text evidence="14">The sequence shown here is derived from an EMBL/GenBank/DDBJ whole genome shotgun (WGS) entry which is preliminary data.</text>
</comment>
<evidence type="ECO:0000256" key="7">
    <source>
        <dbReference type="ARBA" id="ARBA00023002"/>
    </source>
</evidence>
<comment type="function">
    <text evidence="11">Catalyzes the oxidation of 5,10-methylenetetrahydrofolate to 5,10-methenyltetrahydrofolate and then the hydrolysis of 5,10-methenyltetrahydrofolate to 10-formyltetrahydrofolate.</text>
</comment>
<keyword evidence="7 11" id="KW-0560">Oxidoreductase</keyword>
<dbReference type="GO" id="GO:0006164">
    <property type="term" value="P:purine nucleotide biosynthetic process"/>
    <property type="evidence" value="ECO:0007669"/>
    <property type="project" value="UniProtKB-KW"/>
</dbReference>
<dbReference type="GO" id="GO:0004477">
    <property type="term" value="F:methenyltetrahydrofolate cyclohydrolase activity"/>
    <property type="evidence" value="ECO:0007669"/>
    <property type="project" value="UniProtKB-UniRule"/>
</dbReference>
<dbReference type="SUPFAM" id="SSF53223">
    <property type="entry name" value="Aminoacid dehydrogenase-like, N-terminal domain"/>
    <property type="match status" value="1"/>
</dbReference>
<dbReference type="PANTHER" id="PTHR48099:SF5">
    <property type="entry name" value="C-1-TETRAHYDROFOLATE SYNTHASE, CYTOPLASMIC"/>
    <property type="match status" value="1"/>
</dbReference>